<evidence type="ECO:0000313" key="1">
    <source>
        <dbReference type="EMBL" id="GAL16704.1"/>
    </source>
</evidence>
<dbReference type="Proteomes" id="UP000029228">
    <property type="component" value="Unassembled WGS sequence"/>
</dbReference>
<dbReference type="AlphaFoldDB" id="A0A090RR48"/>
<keyword evidence="2" id="KW-1185">Reference proteome</keyword>
<reference evidence="1 2" key="1">
    <citation type="submission" date="2014-09" db="EMBL/GenBank/DDBJ databases">
        <title>Vibrio maritimus JCM 19235. (C45) whole genome shotgun sequence.</title>
        <authorList>
            <person name="Sawabe T."/>
            <person name="Meirelles P."/>
            <person name="Nakanishi M."/>
            <person name="Sayaka M."/>
            <person name="Hattori M."/>
            <person name="Ohkuma M."/>
        </authorList>
    </citation>
    <scope>NUCLEOTIDE SEQUENCE [LARGE SCALE GENOMIC DNA]</scope>
    <source>
        <strain evidence="2">JCM19235</strain>
    </source>
</reference>
<comment type="caution">
    <text evidence="1">The sequence shown here is derived from an EMBL/GenBank/DDBJ whole genome shotgun (WGS) entry which is preliminary data.</text>
</comment>
<organism evidence="1 2">
    <name type="scientific">Vibrio maritimus</name>
    <dbReference type="NCBI Taxonomy" id="990268"/>
    <lineage>
        <taxon>Bacteria</taxon>
        <taxon>Pseudomonadati</taxon>
        <taxon>Pseudomonadota</taxon>
        <taxon>Gammaproteobacteria</taxon>
        <taxon>Vibrionales</taxon>
        <taxon>Vibrionaceae</taxon>
        <taxon>Vibrio</taxon>
    </lineage>
</organism>
<accession>A0A090RR48</accession>
<proteinExistence type="predicted"/>
<gene>
    <name evidence="1" type="ORF">JCM19235_5253</name>
</gene>
<sequence length="41" mass="4779">MWVGSVVLAVSIEFKEGSKAKRKKAPRTRRVELNREWCFQG</sequence>
<dbReference type="EMBL" id="BBMR01000001">
    <property type="protein sequence ID" value="GAL16704.1"/>
    <property type="molecule type" value="Genomic_DNA"/>
</dbReference>
<protein>
    <submittedName>
        <fullName evidence="1">Uncharacterized protein</fullName>
    </submittedName>
</protein>
<evidence type="ECO:0000313" key="2">
    <source>
        <dbReference type="Proteomes" id="UP000029228"/>
    </source>
</evidence>
<dbReference type="STRING" id="990268.JCM19235_5253"/>
<name>A0A090RR48_9VIBR</name>